<dbReference type="InterPro" id="IPR023851">
    <property type="entry name" value="Tscrpt_reg_TetR-type"/>
</dbReference>
<organism evidence="6 7">
    <name type="scientific">Gryllotalpicola koreensis</name>
    <dbReference type="NCBI Taxonomy" id="993086"/>
    <lineage>
        <taxon>Bacteria</taxon>
        <taxon>Bacillati</taxon>
        <taxon>Actinomycetota</taxon>
        <taxon>Actinomycetes</taxon>
        <taxon>Micrococcales</taxon>
        <taxon>Microbacteriaceae</taxon>
        <taxon>Gryllotalpicola</taxon>
    </lineage>
</organism>
<sequence length="198" mass="21852">MNSTPGGDAPAGRRATTVAQLSHVGLQLFIDRGFDETTVDDIAAAAGIGRRTFFRYFASKNDLPWGDFDELVERMRAALAAVPDSEPLYQTLTQAVLDFNSYPASELGYHRERMQLLMTVPSLVAHSTLRYESWREVIAEFAARRLGEPVGSLRPRMLGWVYLAASLGAYEQWLAEPGSDLLDVLGSALDILSERLTA</sequence>
<feature type="DNA-binding region" description="H-T-H motif" evidence="4">
    <location>
        <begin position="38"/>
        <end position="57"/>
    </location>
</feature>
<keyword evidence="2 4" id="KW-0238">DNA-binding</keyword>
<dbReference type="PANTHER" id="PTHR30055">
    <property type="entry name" value="HTH-TYPE TRANSCRIPTIONAL REGULATOR RUTR"/>
    <property type="match status" value="1"/>
</dbReference>
<dbReference type="NCBIfam" id="TIGR03968">
    <property type="entry name" value="mycofact_TetR"/>
    <property type="match status" value="1"/>
</dbReference>
<evidence type="ECO:0000256" key="1">
    <source>
        <dbReference type="ARBA" id="ARBA00023015"/>
    </source>
</evidence>
<reference evidence="7" key="1">
    <citation type="journal article" date="2019" name="Int. J. Syst. Evol. Microbiol.">
        <title>The Global Catalogue of Microorganisms (GCM) 10K type strain sequencing project: providing services to taxonomists for standard genome sequencing and annotation.</title>
        <authorList>
            <consortium name="The Broad Institute Genomics Platform"/>
            <consortium name="The Broad Institute Genome Sequencing Center for Infectious Disease"/>
            <person name="Wu L."/>
            <person name="Ma J."/>
        </authorList>
    </citation>
    <scope>NUCLEOTIDE SEQUENCE [LARGE SCALE GENOMIC DNA]</scope>
    <source>
        <strain evidence="7">JCM 17591</strain>
    </source>
</reference>
<evidence type="ECO:0000256" key="4">
    <source>
        <dbReference type="PROSITE-ProRule" id="PRU00335"/>
    </source>
</evidence>
<evidence type="ECO:0000259" key="5">
    <source>
        <dbReference type="PROSITE" id="PS50977"/>
    </source>
</evidence>
<evidence type="ECO:0000256" key="3">
    <source>
        <dbReference type="ARBA" id="ARBA00023163"/>
    </source>
</evidence>
<dbReference type="Pfam" id="PF17754">
    <property type="entry name" value="TetR_C_14"/>
    <property type="match status" value="1"/>
</dbReference>
<evidence type="ECO:0000313" key="6">
    <source>
        <dbReference type="EMBL" id="GAA4168930.1"/>
    </source>
</evidence>
<feature type="domain" description="HTH tetR-type" evidence="5">
    <location>
        <begin position="15"/>
        <end position="75"/>
    </location>
</feature>
<gene>
    <name evidence="6" type="primary">mftR</name>
    <name evidence="6" type="ORF">GCM10022287_04850</name>
</gene>
<dbReference type="Gene3D" id="1.10.357.10">
    <property type="entry name" value="Tetracycline Repressor, domain 2"/>
    <property type="match status" value="1"/>
</dbReference>
<evidence type="ECO:0000313" key="7">
    <source>
        <dbReference type="Proteomes" id="UP001501079"/>
    </source>
</evidence>
<dbReference type="EMBL" id="BAABBW010000001">
    <property type="protein sequence ID" value="GAA4168930.1"/>
    <property type="molecule type" value="Genomic_DNA"/>
</dbReference>
<dbReference type="PRINTS" id="PR00455">
    <property type="entry name" value="HTHTETR"/>
</dbReference>
<dbReference type="Proteomes" id="UP001501079">
    <property type="component" value="Unassembled WGS sequence"/>
</dbReference>
<keyword evidence="1" id="KW-0805">Transcription regulation</keyword>
<protein>
    <submittedName>
        <fullName evidence="6">Mycofactocin system transcriptional regulator</fullName>
    </submittedName>
</protein>
<accession>A0ABP7ZSK1</accession>
<dbReference type="PROSITE" id="PS01081">
    <property type="entry name" value="HTH_TETR_1"/>
    <property type="match status" value="1"/>
</dbReference>
<comment type="caution">
    <text evidence="6">The sequence shown here is derived from an EMBL/GenBank/DDBJ whole genome shotgun (WGS) entry which is preliminary data.</text>
</comment>
<dbReference type="InterPro" id="IPR050109">
    <property type="entry name" value="HTH-type_TetR-like_transc_reg"/>
</dbReference>
<dbReference type="PANTHER" id="PTHR30055:SF238">
    <property type="entry name" value="MYCOFACTOCIN BIOSYNTHESIS TRANSCRIPTIONAL REGULATOR MFTR-RELATED"/>
    <property type="match status" value="1"/>
</dbReference>
<name>A0ABP7ZSK1_9MICO</name>
<evidence type="ECO:0000256" key="2">
    <source>
        <dbReference type="ARBA" id="ARBA00023125"/>
    </source>
</evidence>
<dbReference type="RefSeq" id="WP_344751680.1">
    <property type="nucleotide sequence ID" value="NZ_BAABBW010000001.1"/>
</dbReference>
<proteinExistence type="predicted"/>
<dbReference type="Gene3D" id="1.10.10.60">
    <property type="entry name" value="Homeodomain-like"/>
    <property type="match status" value="1"/>
</dbReference>
<dbReference type="PROSITE" id="PS50977">
    <property type="entry name" value="HTH_TETR_2"/>
    <property type="match status" value="1"/>
</dbReference>
<dbReference type="InterPro" id="IPR023772">
    <property type="entry name" value="DNA-bd_HTH_TetR-type_CS"/>
</dbReference>
<keyword evidence="7" id="KW-1185">Reference proteome</keyword>
<dbReference type="InterPro" id="IPR001647">
    <property type="entry name" value="HTH_TetR"/>
</dbReference>
<dbReference type="InterPro" id="IPR041347">
    <property type="entry name" value="MftR_C"/>
</dbReference>
<dbReference type="Pfam" id="PF00440">
    <property type="entry name" value="TetR_N"/>
    <property type="match status" value="1"/>
</dbReference>
<dbReference type="InterPro" id="IPR009057">
    <property type="entry name" value="Homeodomain-like_sf"/>
</dbReference>
<keyword evidence="3" id="KW-0804">Transcription</keyword>
<dbReference type="SUPFAM" id="SSF46689">
    <property type="entry name" value="Homeodomain-like"/>
    <property type="match status" value="1"/>
</dbReference>